<evidence type="ECO:0000256" key="5">
    <source>
        <dbReference type="ARBA" id="ARBA00012040"/>
    </source>
</evidence>
<dbReference type="InterPro" id="IPR050741">
    <property type="entry name" value="Acyl-CoA_dehydrogenase"/>
</dbReference>
<evidence type="ECO:0000256" key="13">
    <source>
        <dbReference type="ARBA" id="ARBA00049247"/>
    </source>
</evidence>
<evidence type="ECO:0000256" key="11">
    <source>
        <dbReference type="ARBA" id="ARBA00023098"/>
    </source>
</evidence>
<dbReference type="Pfam" id="PF00441">
    <property type="entry name" value="Acyl-CoA_dh_1"/>
    <property type="match status" value="1"/>
</dbReference>
<dbReference type="InterPro" id="IPR037069">
    <property type="entry name" value="AcylCoA_DH/ox_N_sf"/>
</dbReference>
<dbReference type="NCBIfam" id="NF009586">
    <property type="entry name" value="PRK13026.1"/>
    <property type="match status" value="1"/>
</dbReference>
<dbReference type="GO" id="GO:0004466">
    <property type="term" value="F:long-chain fatty acyl-CoA dehydrogenase activity"/>
    <property type="evidence" value="ECO:0007669"/>
    <property type="project" value="UniProtKB-EC"/>
</dbReference>
<dbReference type="InterPro" id="IPR036250">
    <property type="entry name" value="AcylCo_DH-like_C"/>
</dbReference>
<keyword evidence="11" id="KW-0443">Lipid metabolism</keyword>
<dbReference type="NCBIfam" id="NF007000">
    <property type="entry name" value="PRK09463.1"/>
    <property type="match status" value="1"/>
</dbReference>
<protein>
    <recommendedName>
        <fullName evidence="6">Acyl-coenzyme A dehydrogenase</fullName>
        <ecNumber evidence="4">1.3.8.7</ecNumber>
        <ecNumber evidence="5">1.3.8.8</ecNumber>
    </recommendedName>
</protein>
<dbReference type="SUPFAM" id="SSF56645">
    <property type="entry name" value="Acyl-CoA dehydrogenase NM domain-like"/>
    <property type="match status" value="1"/>
</dbReference>
<comment type="caution">
    <text evidence="17">The sequence shown here is derived from an EMBL/GenBank/DDBJ whole genome shotgun (WGS) entry which is preliminary data.</text>
</comment>
<dbReference type="InterPro" id="IPR015396">
    <property type="entry name" value="FadE_C"/>
</dbReference>
<comment type="catalytic activity">
    <reaction evidence="13">
        <text>a long-chain 2,3-saturated fatty acyl-CoA + oxidized [electron-transfer flavoprotein] + H(+) = a long-chain (2E)-enoyl-CoA + reduced [electron-transfer flavoprotein]</text>
        <dbReference type="Rhea" id="RHEA:17721"/>
        <dbReference type="Rhea" id="RHEA-COMP:10685"/>
        <dbReference type="Rhea" id="RHEA-COMP:10686"/>
        <dbReference type="ChEBI" id="CHEBI:15378"/>
        <dbReference type="ChEBI" id="CHEBI:57692"/>
        <dbReference type="ChEBI" id="CHEBI:58307"/>
        <dbReference type="ChEBI" id="CHEBI:83721"/>
        <dbReference type="ChEBI" id="CHEBI:83727"/>
        <dbReference type="EC" id="1.3.8.8"/>
    </reaction>
</comment>
<evidence type="ECO:0000256" key="3">
    <source>
        <dbReference type="ARBA" id="ARBA00009347"/>
    </source>
</evidence>
<evidence type="ECO:0000256" key="1">
    <source>
        <dbReference type="ARBA" id="ARBA00001974"/>
    </source>
</evidence>
<dbReference type="EMBL" id="JAWXXR010000001">
    <property type="protein sequence ID" value="MDX6017967.1"/>
    <property type="molecule type" value="Genomic_DNA"/>
</dbReference>
<reference evidence="17 18" key="1">
    <citation type="submission" date="2023-11" db="EMBL/GenBank/DDBJ databases">
        <title>MicrobeMod: A computational toolkit for identifying prokaryotic methylation and restriction-modification with nanopore sequencing.</title>
        <authorList>
            <person name="Crits-Christoph A."/>
            <person name="Kang S.C."/>
            <person name="Lee H."/>
            <person name="Ostrov N."/>
        </authorList>
    </citation>
    <scope>NUCLEOTIDE SEQUENCE [LARGE SCALE GENOMIC DNA]</scope>
    <source>
        <strain evidence="17 18">ATCC BAA-2732</strain>
    </source>
</reference>
<dbReference type="EC" id="1.3.8.7" evidence="4"/>
<dbReference type="InterPro" id="IPR047634">
    <property type="entry name" value="FadE"/>
</dbReference>
<dbReference type="NCBIfam" id="NF038187">
    <property type="entry name" value="FadE_coli"/>
    <property type="match status" value="1"/>
</dbReference>
<comment type="similarity">
    <text evidence="3">Belongs to the acyl-CoA dehydrogenase family.</text>
</comment>
<dbReference type="InterPro" id="IPR013786">
    <property type="entry name" value="AcylCoA_DH/ox_N"/>
</dbReference>
<dbReference type="RefSeq" id="WP_039035274.1">
    <property type="nucleotide sequence ID" value="NZ_JAWXXR010000001.1"/>
</dbReference>
<feature type="domain" description="Acyl-CoA dehydrogenase C-terminal bacterial-type" evidence="16">
    <location>
        <begin position="515"/>
        <end position="796"/>
    </location>
</feature>
<dbReference type="Gene3D" id="1.20.140.10">
    <property type="entry name" value="Butyryl-CoA Dehydrogenase, subunit A, domain 3"/>
    <property type="match status" value="1"/>
</dbReference>
<keyword evidence="9" id="KW-0276">Fatty acid metabolism</keyword>
<dbReference type="SUPFAM" id="SSF47203">
    <property type="entry name" value="Acyl-CoA dehydrogenase C-terminal domain-like"/>
    <property type="match status" value="1"/>
</dbReference>
<dbReference type="EC" id="1.3.8.8" evidence="5"/>
<gene>
    <name evidence="17" type="primary">fadE</name>
    <name evidence="17" type="ORF">SIL79_16805</name>
</gene>
<comment type="catalytic activity">
    <reaction evidence="12">
        <text>a medium-chain 2,3-saturated fatty acyl-CoA + oxidized [electron-transfer flavoprotein] + H(+) = a medium-chain (2E)-enoyl-CoA + reduced [electron-transfer flavoprotein]</text>
        <dbReference type="Rhea" id="RHEA:14477"/>
        <dbReference type="Rhea" id="RHEA-COMP:10685"/>
        <dbReference type="Rhea" id="RHEA-COMP:10686"/>
        <dbReference type="ChEBI" id="CHEBI:15378"/>
        <dbReference type="ChEBI" id="CHEBI:57692"/>
        <dbReference type="ChEBI" id="CHEBI:58307"/>
        <dbReference type="ChEBI" id="CHEBI:83723"/>
        <dbReference type="ChEBI" id="CHEBI:83726"/>
        <dbReference type="EC" id="1.3.8.7"/>
    </reaction>
</comment>
<evidence type="ECO:0000256" key="6">
    <source>
        <dbReference type="ARBA" id="ARBA00020144"/>
    </source>
</evidence>
<evidence type="ECO:0000256" key="8">
    <source>
        <dbReference type="ARBA" id="ARBA00022827"/>
    </source>
</evidence>
<sequence length="816" mass="89139">MTTLLWILALLLVLGAAAYLRVSLLTATIAAAVVMAAGSLLDVTGLISWIIFLVIALPLNLSAFRQSVITRPLLKLYRGIMPEMSSTEKEAIEAGTTWWEADLFAGNPNWKKLHNYPVARLSAEEHAFLEGPVEEVCRMVNQHMVSHQLADLPAEVWQFLKDKGFFAMIIKKKYGGLEFSAYAQSRVLQKLAGVSSELASTVGVPNSLGPGELLQHYGTPEQQDHYLPRLAKGLEVPCFALTSPEAGSDAGAIPDFGVVCKGQWQGEEVLGMKLTWNKRYITLAPVATVLGLAFKLKDPEHLLGDKEELGITCALIPTDVEGVETGRRHFPLNCMFQNGPTRGKEVFVPLSFIIGGPKMAGQGWRMLVECLSVGRGITLPSNSAGGVKTAALATGAYARIRRQFKLPIGKLEGIEEPMARIGGNAYLMDAVTSLTTTGIDLGEKPSVISAIVKYHLTDRMQKCVIDAMDIHGGKGVCLGPNNYLGRGYQAAPIAITVEGANILTRSMIIYGQGAIRCHPYVLAEMESAFDTDVNRGLNNFDAALFGHIGFTTSNLIRSLWMGLTGSRFSNAPFADKTKRYYQHMNRFSANLALLSDLAMATLGGNLKRKERISARLGDLLSQLYLASATLKRYQDEGRQSEDLPLVQWAVEDALYKLQSSLDELLDNFPAGLGGVLRLVLFPFGRPLKRPSDVLDHKVAKIMQTPCASRDRLGKGQFWEACDNNAVGIQEQTFKDILAAEPLYDKVCKAAGKRLPFMWLDKVAAEGKALGVLSDAEVALLERAEIGRMKSINVDDFDPAELKAQSLEPENREEQAA</sequence>
<evidence type="ECO:0000256" key="4">
    <source>
        <dbReference type="ARBA" id="ARBA00012033"/>
    </source>
</evidence>
<name>A0ABU4QEX1_9GAMM</name>
<dbReference type="Gene3D" id="2.40.110.10">
    <property type="entry name" value="Butyryl-CoA Dehydrogenase, subunit A, domain 2"/>
    <property type="match status" value="1"/>
</dbReference>
<evidence type="ECO:0000256" key="9">
    <source>
        <dbReference type="ARBA" id="ARBA00022832"/>
    </source>
</evidence>
<dbReference type="Pfam" id="PF02771">
    <property type="entry name" value="Acyl-CoA_dh_N"/>
    <property type="match status" value="1"/>
</dbReference>
<evidence type="ECO:0000256" key="2">
    <source>
        <dbReference type="ARBA" id="ARBA00005005"/>
    </source>
</evidence>
<dbReference type="CDD" id="cd00567">
    <property type="entry name" value="ACAD"/>
    <property type="match status" value="1"/>
</dbReference>
<dbReference type="InterPro" id="IPR009075">
    <property type="entry name" value="AcylCo_DH/oxidase_C"/>
</dbReference>
<evidence type="ECO:0000256" key="12">
    <source>
        <dbReference type="ARBA" id="ARBA00047882"/>
    </source>
</evidence>
<comment type="pathway">
    <text evidence="2">Lipid metabolism; fatty acid beta-oxidation.</text>
</comment>
<dbReference type="Proteomes" id="UP001272773">
    <property type="component" value="Unassembled WGS sequence"/>
</dbReference>
<dbReference type="PANTHER" id="PTHR48083:SF18">
    <property type="entry name" value="ACYL-COENZYME A DEHYDROGENASE"/>
    <property type="match status" value="1"/>
</dbReference>
<evidence type="ECO:0000259" key="15">
    <source>
        <dbReference type="Pfam" id="PF02771"/>
    </source>
</evidence>
<evidence type="ECO:0000259" key="14">
    <source>
        <dbReference type="Pfam" id="PF00441"/>
    </source>
</evidence>
<dbReference type="Pfam" id="PF09317">
    <property type="entry name" value="ACDH_C"/>
    <property type="match status" value="1"/>
</dbReference>
<dbReference type="Gene3D" id="1.10.540.10">
    <property type="entry name" value="Acyl-CoA dehydrogenase/oxidase, N-terminal domain"/>
    <property type="match status" value="1"/>
</dbReference>
<evidence type="ECO:0000313" key="17">
    <source>
        <dbReference type="EMBL" id="MDX6017967.1"/>
    </source>
</evidence>
<evidence type="ECO:0000256" key="10">
    <source>
        <dbReference type="ARBA" id="ARBA00023002"/>
    </source>
</evidence>
<accession>A0ABU4QEX1</accession>
<keyword evidence="7" id="KW-0285">Flavoprotein</keyword>
<dbReference type="GO" id="GO:0070991">
    <property type="term" value="F:medium-chain fatty acyl-CoA dehydrogenase activity"/>
    <property type="evidence" value="ECO:0007669"/>
    <property type="project" value="UniProtKB-EC"/>
</dbReference>
<evidence type="ECO:0000259" key="16">
    <source>
        <dbReference type="Pfam" id="PF09317"/>
    </source>
</evidence>
<dbReference type="GeneID" id="88625203"/>
<keyword evidence="8" id="KW-0274">FAD</keyword>
<dbReference type="PANTHER" id="PTHR48083">
    <property type="entry name" value="MEDIUM-CHAIN SPECIFIC ACYL-COA DEHYDROGENASE, MITOCHONDRIAL-RELATED"/>
    <property type="match status" value="1"/>
</dbReference>
<dbReference type="InterPro" id="IPR009100">
    <property type="entry name" value="AcylCoA_DH/oxidase_NM_dom_sf"/>
</dbReference>
<evidence type="ECO:0000256" key="7">
    <source>
        <dbReference type="ARBA" id="ARBA00022630"/>
    </source>
</evidence>
<keyword evidence="18" id="KW-1185">Reference proteome</keyword>
<evidence type="ECO:0000313" key="18">
    <source>
        <dbReference type="Proteomes" id="UP001272773"/>
    </source>
</evidence>
<organism evidence="17 18">
    <name type="scientific">Shewanella indica</name>
    <dbReference type="NCBI Taxonomy" id="768528"/>
    <lineage>
        <taxon>Bacteria</taxon>
        <taxon>Pseudomonadati</taxon>
        <taxon>Pseudomonadota</taxon>
        <taxon>Gammaproteobacteria</taxon>
        <taxon>Alteromonadales</taxon>
        <taxon>Shewanellaceae</taxon>
        <taxon>Shewanella</taxon>
    </lineage>
</organism>
<feature type="domain" description="Acyl-CoA dehydrogenase/oxidase N-terminal" evidence="15">
    <location>
        <begin position="134"/>
        <end position="233"/>
    </location>
</feature>
<comment type="cofactor">
    <cofactor evidence="1">
        <name>FAD</name>
        <dbReference type="ChEBI" id="CHEBI:57692"/>
    </cofactor>
</comment>
<keyword evidence="10 17" id="KW-0560">Oxidoreductase</keyword>
<proteinExistence type="inferred from homology"/>
<feature type="domain" description="Acyl-CoA dehydrogenase/oxidase C-terminal" evidence="14">
    <location>
        <begin position="361"/>
        <end position="508"/>
    </location>
</feature>
<dbReference type="InterPro" id="IPR046373">
    <property type="entry name" value="Acyl-CoA_Oxase/DH_mid-dom_sf"/>
</dbReference>